<dbReference type="InterPro" id="IPR001451">
    <property type="entry name" value="Hexapep"/>
</dbReference>
<dbReference type="NCBIfam" id="TIGR01172">
    <property type="entry name" value="cysE"/>
    <property type="match status" value="1"/>
</dbReference>
<dbReference type="Pfam" id="PF00132">
    <property type="entry name" value="Hexapep"/>
    <property type="match status" value="1"/>
</dbReference>
<keyword evidence="7" id="KW-0028">Amino-acid biosynthesis</keyword>
<dbReference type="OrthoDB" id="9801456at2"/>
<dbReference type="GO" id="GO:0005737">
    <property type="term" value="C:cytoplasm"/>
    <property type="evidence" value="ECO:0007669"/>
    <property type="project" value="UniProtKB-SubCell"/>
</dbReference>
<dbReference type="NCBIfam" id="NF041874">
    <property type="entry name" value="EPS_EpsC"/>
    <property type="match status" value="1"/>
</dbReference>
<protein>
    <recommendedName>
        <fullName evidence="5 13">Serine acetyltransferase</fullName>
        <ecNumber evidence="4 13">2.3.1.30</ecNumber>
    </recommendedName>
</protein>
<organism evidence="14 15">
    <name type="scientific">Alkalibacterium olivapovliticus</name>
    <dbReference type="NCBI Taxonomy" id="99907"/>
    <lineage>
        <taxon>Bacteria</taxon>
        <taxon>Bacillati</taxon>
        <taxon>Bacillota</taxon>
        <taxon>Bacilli</taxon>
        <taxon>Lactobacillales</taxon>
        <taxon>Carnobacteriaceae</taxon>
        <taxon>Alkalibacterium</taxon>
    </lineage>
</organism>
<keyword evidence="8 13" id="KW-0808">Transferase</keyword>
<evidence type="ECO:0000313" key="15">
    <source>
        <dbReference type="Proteomes" id="UP000238205"/>
    </source>
</evidence>
<evidence type="ECO:0000256" key="11">
    <source>
        <dbReference type="ARBA" id="ARBA00023315"/>
    </source>
</evidence>
<keyword evidence="6" id="KW-0963">Cytoplasm</keyword>
<reference evidence="14 15" key="1">
    <citation type="submission" date="2018-03" db="EMBL/GenBank/DDBJ databases">
        <title>Genomic Encyclopedia of Archaeal and Bacterial Type Strains, Phase II (KMG-II): from individual species to whole genera.</title>
        <authorList>
            <person name="Goeker M."/>
        </authorList>
    </citation>
    <scope>NUCLEOTIDE SEQUENCE [LARGE SCALE GENOMIC DNA]</scope>
    <source>
        <strain evidence="14 15">DSM 13175</strain>
    </source>
</reference>
<dbReference type="PIRSF" id="PIRSF000441">
    <property type="entry name" value="CysE"/>
    <property type="match status" value="1"/>
</dbReference>
<keyword evidence="9" id="KW-0677">Repeat</keyword>
<evidence type="ECO:0000256" key="8">
    <source>
        <dbReference type="ARBA" id="ARBA00022679"/>
    </source>
</evidence>
<evidence type="ECO:0000256" key="13">
    <source>
        <dbReference type="PIRNR" id="PIRNR000441"/>
    </source>
</evidence>
<evidence type="ECO:0000256" key="1">
    <source>
        <dbReference type="ARBA" id="ARBA00004496"/>
    </source>
</evidence>
<name>A0A2T0VT45_9LACT</name>
<dbReference type="FunFam" id="2.160.10.10:FF:000007">
    <property type="entry name" value="Serine acetyltransferase"/>
    <property type="match status" value="1"/>
</dbReference>
<evidence type="ECO:0000256" key="10">
    <source>
        <dbReference type="ARBA" id="ARBA00023192"/>
    </source>
</evidence>
<dbReference type="CDD" id="cd03354">
    <property type="entry name" value="LbH_SAT"/>
    <property type="match status" value="1"/>
</dbReference>
<dbReference type="EC" id="2.3.1.30" evidence="4 13"/>
<evidence type="ECO:0000256" key="9">
    <source>
        <dbReference type="ARBA" id="ARBA00022737"/>
    </source>
</evidence>
<comment type="similarity">
    <text evidence="3 13">Belongs to the transferase hexapeptide repeat family.</text>
</comment>
<dbReference type="Proteomes" id="UP000238205">
    <property type="component" value="Unassembled WGS sequence"/>
</dbReference>
<gene>
    <name evidence="14" type="ORF">CLV38_1485</name>
</gene>
<evidence type="ECO:0000256" key="7">
    <source>
        <dbReference type="ARBA" id="ARBA00022605"/>
    </source>
</evidence>
<evidence type="ECO:0000256" key="12">
    <source>
        <dbReference type="ARBA" id="ARBA00049486"/>
    </source>
</evidence>
<comment type="caution">
    <text evidence="14">The sequence shown here is derived from an EMBL/GenBank/DDBJ whole genome shotgun (WGS) entry which is preliminary data.</text>
</comment>
<dbReference type="FunFam" id="1.10.3130.10:FF:000003">
    <property type="entry name" value="Serine acetyltransferase"/>
    <property type="match status" value="1"/>
</dbReference>
<dbReference type="InterPro" id="IPR011004">
    <property type="entry name" value="Trimer_LpxA-like_sf"/>
</dbReference>
<keyword evidence="11 13" id="KW-0012">Acyltransferase</keyword>
<evidence type="ECO:0000256" key="6">
    <source>
        <dbReference type="ARBA" id="ARBA00022490"/>
    </source>
</evidence>
<keyword evidence="15" id="KW-1185">Reference proteome</keyword>
<evidence type="ECO:0000256" key="4">
    <source>
        <dbReference type="ARBA" id="ARBA00013266"/>
    </source>
</evidence>
<dbReference type="Gene3D" id="2.160.10.10">
    <property type="entry name" value="Hexapeptide repeat proteins"/>
    <property type="match status" value="1"/>
</dbReference>
<dbReference type="InterPro" id="IPR045304">
    <property type="entry name" value="LbH_SAT"/>
</dbReference>
<dbReference type="InterPro" id="IPR005881">
    <property type="entry name" value="Ser_O-AcTrfase"/>
</dbReference>
<proteinExistence type="inferred from homology"/>
<accession>A0A2T0VT45</accession>
<dbReference type="InterPro" id="IPR042122">
    <property type="entry name" value="Ser_AcTrfase_N_sf"/>
</dbReference>
<comment type="subcellular location">
    <subcellularLocation>
        <location evidence="1">Cytoplasm</location>
    </subcellularLocation>
</comment>
<comment type="pathway">
    <text evidence="2">Amino-acid biosynthesis; L-cysteine biosynthesis; L-cysteine from L-serine: step 1/2.</text>
</comment>
<dbReference type="PANTHER" id="PTHR42811">
    <property type="entry name" value="SERINE ACETYLTRANSFERASE"/>
    <property type="match status" value="1"/>
</dbReference>
<evidence type="ECO:0000256" key="2">
    <source>
        <dbReference type="ARBA" id="ARBA00004876"/>
    </source>
</evidence>
<comment type="catalytic activity">
    <reaction evidence="12 13">
        <text>L-serine + acetyl-CoA = O-acetyl-L-serine + CoA</text>
        <dbReference type="Rhea" id="RHEA:24560"/>
        <dbReference type="ChEBI" id="CHEBI:33384"/>
        <dbReference type="ChEBI" id="CHEBI:57287"/>
        <dbReference type="ChEBI" id="CHEBI:57288"/>
        <dbReference type="ChEBI" id="CHEBI:58340"/>
        <dbReference type="EC" id="2.3.1.30"/>
    </reaction>
</comment>
<evidence type="ECO:0000313" key="14">
    <source>
        <dbReference type="EMBL" id="PRY73996.1"/>
    </source>
</evidence>
<evidence type="ECO:0000256" key="3">
    <source>
        <dbReference type="ARBA" id="ARBA00007274"/>
    </source>
</evidence>
<dbReference type="InterPro" id="IPR053376">
    <property type="entry name" value="Serine_acetyltransferase"/>
</dbReference>
<evidence type="ECO:0000256" key="5">
    <source>
        <dbReference type="ARBA" id="ARBA00018522"/>
    </source>
</evidence>
<dbReference type="RefSeq" id="WP_106196382.1">
    <property type="nucleotide sequence ID" value="NZ_PVTO01000048.1"/>
</dbReference>
<dbReference type="Gene3D" id="1.10.3130.10">
    <property type="entry name" value="serine acetyltransferase, domain 1"/>
    <property type="match status" value="1"/>
</dbReference>
<sequence>MKAFKEYMDTYKKNDPSARSTLEIVLTYPGVWAMFYHRIAHFLYNHQLKLLARMISMHARWLTGIEIHPGATIGRRFFIDDGMGIVIGQTTIIGDDVLMFHGVTLGGRGDVTGKRHPTIEDGVLLSAHSQIIGNVTIGRKAKIGASAVVLKDIPEGVTAVGVPAVVVKTKEENQII</sequence>
<dbReference type="SUPFAM" id="SSF51161">
    <property type="entry name" value="Trimeric LpxA-like enzymes"/>
    <property type="match status" value="1"/>
</dbReference>
<keyword evidence="10" id="KW-0198">Cysteine biosynthesis</keyword>
<dbReference type="EMBL" id="PVTO01000048">
    <property type="protein sequence ID" value="PRY73996.1"/>
    <property type="molecule type" value="Genomic_DNA"/>
</dbReference>
<dbReference type="GO" id="GO:0009001">
    <property type="term" value="F:serine O-acetyltransferase activity"/>
    <property type="evidence" value="ECO:0007669"/>
    <property type="project" value="UniProtKB-EC"/>
</dbReference>
<dbReference type="AlphaFoldDB" id="A0A2T0VT45"/>
<dbReference type="UniPathway" id="UPA00136">
    <property type="reaction ID" value="UER00199"/>
</dbReference>
<dbReference type="GO" id="GO:0006535">
    <property type="term" value="P:cysteine biosynthetic process from serine"/>
    <property type="evidence" value="ECO:0007669"/>
    <property type="project" value="InterPro"/>
</dbReference>